<feature type="transmembrane region" description="Helical" evidence="7">
    <location>
        <begin position="93"/>
        <end position="112"/>
    </location>
</feature>
<dbReference type="PRINTS" id="PR00237">
    <property type="entry name" value="GPCRRHODOPSN"/>
</dbReference>
<dbReference type="WBParaSite" id="Pan_g13807.t1">
    <property type="protein sequence ID" value="Pan_g13807.t1"/>
    <property type="gene ID" value="Pan_g13807"/>
</dbReference>
<evidence type="ECO:0000313" key="10">
    <source>
        <dbReference type="WBParaSite" id="Pan_g13807.t1"/>
    </source>
</evidence>
<dbReference type="InterPro" id="IPR000276">
    <property type="entry name" value="GPCR_Rhodpsn"/>
</dbReference>
<organism evidence="9 10">
    <name type="scientific">Panagrellus redivivus</name>
    <name type="common">Microworm</name>
    <dbReference type="NCBI Taxonomy" id="6233"/>
    <lineage>
        <taxon>Eukaryota</taxon>
        <taxon>Metazoa</taxon>
        <taxon>Ecdysozoa</taxon>
        <taxon>Nematoda</taxon>
        <taxon>Chromadorea</taxon>
        <taxon>Rhabditida</taxon>
        <taxon>Tylenchina</taxon>
        <taxon>Panagrolaimomorpha</taxon>
        <taxon>Panagrolaimoidea</taxon>
        <taxon>Panagrolaimidae</taxon>
        <taxon>Panagrellus</taxon>
    </lineage>
</organism>
<feature type="transmembrane region" description="Helical" evidence="7">
    <location>
        <begin position="263"/>
        <end position="282"/>
    </location>
</feature>
<dbReference type="GO" id="GO:0032870">
    <property type="term" value="P:cellular response to hormone stimulus"/>
    <property type="evidence" value="ECO:0007669"/>
    <property type="project" value="TreeGrafter"/>
</dbReference>
<evidence type="ECO:0000256" key="4">
    <source>
        <dbReference type="ARBA" id="ARBA00022989"/>
    </source>
</evidence>
<dbReference type="Gene3D" id="1.20.1070.10">
    <property type="entry name" value="Rhodopsin 7-helix transmembrane proteins"/>
    <property type="match status" value="1"/>
</dbReference>
<reference evidence="9" key="1">
    <citation type="journal article" date="2013" name="Genetics">
        <title>The draft genome and transcriptome of Panagrellus redivivus are shaped by the harsh demands of a free-living lifestyle.</title>
        <authorList>
            <person name="Srinivasan J."/>
            <person name="Dillman A.R."/>
            <person name="Macchietto M.G."/>
            <person name="Heikkinen L."/>
            <person name="Lakso M."/>
            <person name="Fracchia K.M."/>
            <person name="Antoshechkin I."/>
            <person name="Mortazavi A."/>
            <person name="Wong G."/>
            <person name="Sternberg P.W."/>
        </authorList>
    </citation>
    <scope>NUCLEOTIDE SEQUENCE [LARGE SCALE GENOMIC DNA]</scope>
    <source>
        <strain evidence="9">MT8872</strain>
    </source>
</reference>
<dbReference type="PROSITE" id="PS50262">
    <property type="entry name" value="G_PROTEIN_RECEP_F1_2"/>
    <property type="match status" value="1"/>
</dbReference>
<reference evidence="10" key="2">
    <citation type="submission" date="2020-10" db="UniProtKB">
        <authorList>
            <consortium name="WormBaseParasite"/>
        </authorList>
    </citation>
    <scope>IDENTIFICATION</scope>
</reference>
<dbReference type="InterPro" id="IPR017452">
    <property type="entry name" value="GPCR_Rhodpsn_7TM"/>
</dbReference>
<evidence type="ECO:0000256" key="2">
    <source>
        <dbReference type="ARBA" id="ARBA00022475"/>
    </source>
</evidence>
<feature type="transmembrane region" description="Helical" evidence="7">
    <location>
        <begin position="174"/>
        <end position="204"/>
    </location>
</feature>
<evidence type="ECO:0000256" key="1">
    <source>
        <dbReference type="ARBA" id="ARBA00004651"/>
    </source>
</evidence>
<evidence type="ECO:0000256" key="3">
    <source>
        <dbReference type="ARBA" id="ARBA00022692"/>
    </source>
</evidence>
<protein>
    <submittedName>
        <fullName evidence="10">G_PROTEIN_RECEP_F1_2 domain-containing protein</fullName>
    </submittedName>
</protein>
<proteinExistence type="predicted"/>
<dbReference type="GO" id="GO:0004930">
    <property type="term" value="F:G protein-coupled receptor activity"/>
    <property type="evidence" value="ECO:0007669"/>
    <property type="project" value="InterPro"/>
</dbReference>
<feature type="domain" description="G-protein coupled receptors family 1 profile" evidence="8">
    <location>
        <begin position="30"/>
        <end position="279"/>
    </location>
</feature>
<feature type="transmembrane region" description="Helical" evidence="7">
    <location>
        <begin position="224"/>
        <end position="243"/>
    </location>
</feature>
<keyword evidence="4 7" id="KW-1133">Transmembrane helix</keyword>
<sequence length="400" mass="44498">MLVVDPTLLTVEALARAAVILAVGLLLLLSATISITVLISNKTLHDCIGYFLISLACNDLICALFLVPLSMYSSLSPGWNFFDDNSPICKVSAYLQLVTLACTIYTFAWVSVDRYSAFMKPSRYESDHTLTRCKCWIAFTWVTATLIVCPVVITKMEVNYHAELELCVLNWSSTVAYSLTLAVLVIGPSLCTIIFTSASVFSALQRPEELEDIQKVIIDNDKNFVVTMFTVICFILSWSPFVILNLLPVSLMPAADMATIKFAFMWLAIGGSSSKLLIFFFINPEFRRTFCQLCTGVAPNSESASYGSAEFIDCCAPGRKPCWTTALCCLFCGCCLCIRRICFCCYGRDYDQRNNVSSPVIDERVSSMIQPNQHQQQRGLVSSRQQPEYGSFTRFATGYA</sequence>
<keyword evidence="9" id="KW-1185">Reference proteome</keyword>
<dbReference type="CDD" id="cd00637">
    <property type="entry name" value="7tm_classA_rhodopsin-like"/>
    <property type="match status" value="1"/>
</dbReference>
<dbReference type="AlphaFoldDB" id="A0A7E4UWV0"/>
<dbReference type="GO" id="GO:0042277">
    <property type="term" value="F:peptide binding"/>
    <property type="evidence" value="ECO:0007669"/>
    <property type="project" value="TreeGrafter"/>
</dbReference>
<feature type="transmembrane region" description="Helical" evidence="7">
    <location>
        <begin position="13"/>
        <end position="38"/>
    </location>
</feature>
<accession>A0A7E4UWV0</accession>
<dbReference type="GO" id="GO:0005886">
    <property type="term" value="C:plasma membrane"/>
    <property type="evidence" value="ECO:0007669"/>
    <property type="project" value="UniProtKB-SubCell"/>
</dbReference>
<feature type="transmembrane region" description="Helical" evidence="7">
    <location>
        <begin position="50"/>
        <end position="73"/>
    </location>
</feature>
<comment type="subcellular location">
    <subcellularLocation>
        <location evidence="1">Cell membrane</location>
        <topology evidence="1">Multi-pass membrane protein</topology>
    </subcellularLocation>
</comment>
<evidence type="ECO:0000256" key="6">
    <source>
        <dbReference type="ARBA" id="ARBA00023170"/>
    </source>
</evidence>
<dbReference type="Pfam" id="PF00001">
    <property type="entry name" value="7tm_1"/>
    <property type="match status" value="1"/>
</dbReference>
<dbReference type="PANTHER" id="PTHR24241:SF170">
    <property type="entry name" value="G-PROTEIN COUPLED RECEPTORS FAMILY 1 PROFILE DOMAIN-CONTAINING PROTEIN"/>
    <property type="match status" value="1"/>
</dbReference>
<dbReference type="PANTHER" id="PTHR24241">
    <property type="entry name" value="NEUROPEPTIDE RECEPTOR-RELATED G-PROTEIN COUPLED RECEPTOR"/>
    <property type="match status" value="1"/>
</dbReference>
<dbReference type="SUPFAM" id="SSF81321">
    <property type="entry name" value="Family A G protein-coupled receptor-like"/>
    <property type="match status" value="1"/>
</dbReference>
<keyword evidence="3 7" id="KW-0812">Transmembrane</keyword>
<evidence type="ECO:0000259" key="8">
    <source>
        <dbReference type="PROSITE" id="PS50262"/>
    </source>
</evidence>
<keyword evidence="5 7" id="KW-0472">Membrane</keyword>
<evidence type="ECO:0000256" key="7">
    <source>
        <dbReference type="SAM" id="Phobius"/>
    </source>
</evidence>
<evidence type="ECO:0000313" key="9">
    <source>
        <dbReference type="Proteomes" id="UP000492821"/>
    </source>
</evidence>
<evidence type="ECO:0000256" key="5">
    <source>
        <dbReference type="ARBA" id="ARBA00023136"/>
    </source>
</evidence>
<dbReference type="Proteomes" id="UP000492821">
    <property type="component" value="Unassembled WGS sequence"/>
</dbReference>
<feature type="transmembrane region" description="Helical" evidence="7">
    <location>
        <begin position="133"/>
        <end position="154"/>
    </location>
</feature>
<name>A0A7E4UWV0_PANRE</name>
<keyword evidence="6" id="KW-0675">Receptor</keyword>
<keyword evidence="2" id="KW-1003">Cell membrane</keyword>